<dbReference type="EMBL" id="KN825983">
    <property type="protein sequence ID" value="KIK80580.1"/>
    <property type="molecule type" value="Genomic_DNA"/>
</dbReference>
<name>A0A0D0DP44_9AGAM</name>
<organism evidence="1 2">
    <name type="scientific">Paxillus rubicundulus Ve08.2h10</name>
    <dbReference type="NCBI Taxonomy" id="930991"/>
    <lineage>
        <taxon>Eukaryota</taxon>
        <taxon>Fungi</taxon>
        <taxon>Dikarya</taxon>
        <taxon>Basidiomycota</taxon>
        <taxon>Agaricomycotina</taxon>
        <taxon>Agaricomycetes</taxon>
        <taxon>Agaricomycetidae</taxon>
        <taxon>Boletales</taxon>
        <taxon>Paxilineae</taxon>
        <taxon>Paxillaceae</taxon>
        <taxon>Paxillus</taxon>
    </lineage>
</organism>
<dbReference type="HOGENOM" id="CLU_2171836_0_0_1"/>
<evidence type="ECO:0000313" key="1">
    <source>
        <dbReference type="EMBL" id="KIK80580.1"/>
    </source>
</evidence>
<gene>
    <name evidence="1" type="ORF">PAXRUDRAFT_229114</name>
</gene>
<accession>A0A0D0DP44</accession>
<dbReference type="AlphaFoldDB" id="A0A0D0DP44"/>
<reference evidence="2" key="2">
    <citation type="submission" date="2015-01" db="EMBL/GenBank/DDBJ databases">
        <title>Evolutionary Origins and Diversification of the Mycorrhizal Mutualists.</title>
        <authorList>
            <consortium name="DOE Joint Genome Institute"/>
            <consortium name="Mycorrhizal Genomics Consortium"/>
            <person name="Kohler A."/>
            <person name="Kuo A."/>
            <person name="Nagy L.G."/>
            <person name="Floudas D."/>
            <person name="Copeland A."/>
            <person name="Barry K.W."/>
            <person name="Cichocki N."/>
            <person name="Veneault-Fourrey C."/>
            <person name="LaButti K."/>
            <person name="Lindquist E.A."/>
            <person name="Lipzen A."/>
            <person name="Lundell T."/>
            <person name="Morin E."/>
            <person name="Murat C."/>
            <person name="Riley R."/>
            <person name="Ohm R."/>
            <person name="Sun H."/>
            <person name="Tunlid A."/>
            <person name="Henrissat B."/>
            <person name="Grigoriev I.V."/>
            <person name="Hibbett D.S."/>
            <person name="Martin F."/>
        </authorList>
    </citation>
    <scope>NUCLEOTIDE SEQUENCE [LARGE SCALE GENOMIC DNA]</scope>
    <source>
        <strain evidence="2">Ve08.2h10</strain>
    </source>
</reference>
<sequence length="110" mass="12313">MGTSCLHAGPQLWVDNSVLIMWYNPRVPSYTAQSQGLALYNNAPLTSDVLQYSLQSRSLIISGPQGYHSSMQGPAERSDSSLIIIHINNHVNKKRQFQGYLRVTLRLPSQ</sequence>
<dbReference type="Proteomes" id="UP000054538">
    <property type="component" value="Unassembled WGS sequence"/>
</dbReference>
<dbReference type="InParanoid" id="A0A0D0DP44"/>
<evidence type="ECO:0000313" key="2">
    <source>
        <dbReference type="Proteomes" id="UP000054538"/>
    </source>
</evidence>
<reference evidence="1 2" key="1">
    <citation type="submission" date="2014-04" db="EMBL/GenBank/DDBJ databases">
        <authorList>
            <consortium name="DOE Joint Genome Institute"/>
            <person name="Kuo A."/>
            <person name="Kohler A."/>
            <person name="Jargeat P."/>
            <person name="Nagy L.G."/>
            <person name="Floudas D."/>
            <person name="Copeland A."/>
            <person name="Barry K.W."/>
            <person name="Cichocki N."/>
            <person name="Veneault-Fourrey C."/>
            <person name="LaButti K."/>
            <person name="Lindquist E.A."/>
            <person name="Lipzen A."/>
            <person name="Lundell T."/>
            <person name="Morin E."/>
            <person name="Murat C."/>
            <person name="Sun H."/>
            <person name="Tunlid A."/>
            <person name="Henrissat B."/>
            <person name="Grigoriev I.V."/>
            <person name="Hibbett D.S."/>
            <person name="Martin F."/>
            <person name="Nordberg H.P."/>
            <person name="Cantor M.N."/>
            <person name="Hua S.X."/>
        </authorList>
    </citation>
    <scope>NUCLEOTIDE SEQUENCE [LARGE SCALE GENOMIC DNA]</scope>
    <source>
        <strain evidence="1 2">Ve08.2h10</strain>
    </source>
</reference>
<proteinExistence type="predicted"/>
<keyword evidence="2" id="KW-1185">Reference proteome</keyword>
<protein>
    <submittedName>
        <fullName evidence="1">Uncharacterized protein</fullName>
    </submittedName>
</protein>